<evidence type="ECO:0000256" key="5">
    <source>
        <dbReference type="ARBA" id="ARBA00023237"/>
    </source>
</evidence>
<comment type="similarity">
    <text evidence="2">Belongs to the MipA/OmpV family.</text>
</comment>
<evidence type="ECO:0000313" key="8">
    <source>
        <dbReference type="Proteomes" id="UP000286912"/>
    </source>
</evidence>
<dbReference type="Gene3D" id="2.40.160.20">
    <property type="match status" value="1"/>
</dbReference>
<evidence type="ECO:0000256" key="6">
    <source>
        <dbReference type="SAM" id="SignalP"/>
    </source>
</evidence>
<organism evidence="7 8">
    <name type="scientific">Vreelandella populi</name>
    <dbReference type="NCBI Taxonomy" id="2498858"/>
    <lineage>
        <taxon>Bacteria</taxon>
        <taxon>Pseudomonadati</taxon>
        <taxon>Pseudomonadota</taxon>
        <taxon>Gammaproteobacteria</taxon>
        <taxon>Oceanospirillales</taxon>
        <taxon>Halomonadaceae</taxon>
        <taxon>Vreelandella</taxon>
    </lineage>
</organism>
<dbReference type="PANTHER" id="PTHR38776">
    <property type="entry name" value="MLTA-INTERACTING PROTEIN-RELATED"/>
    <property type="match status" value="1"/>
</dbReference>
<comment type="caution">
    <text evidence="7">The sequence shown here is derived from an EMBL/GenBank/DDBJ whole genome shotgun (WGS) entry which is preliminary data.</text>
</comment>
<protein>
    <submittedName>
        <fullName evidence="7">MipA/OmpV family protein</fullName>
    </submittedName>
</protein>
<dbReference type="InterPro" id="IPR010583">
    <property type="entry name" value="MipA"/>
</dbReference>
<dbReference type="GO" id="GO:0009279">
    <property type="term" value="C:cell outer membrane"/>
    <property type="evidence" value="ECO:0007669"/>
    <property type="project" value="UniProtKB-SubCell"/>
</dbReference>
<evidence type="ECO:0000256" key="3">
    <source>
        <dbReference type="ARBA" id="ARBA00022729"/>
    </source>
</evidence>
<feature type="signal peptide" evidence="6">
    <location>
        <begin position="1"/>
        <end position="26"/>
    </location>
</feature>
<keyword evidence="4" id="KW-0472">Membrane</keyword>
<gene>
    <name evidence="7" type="ORF">ELY37_04630</name>
</gene>
<dbReference type="Pfam" id="PF06629">
    <property type="entry name" value="MipA"/>
    <property type="match status" value="1"/>
</dbReference>
<keyword evidence="5" id="KW-0998">Cell outer membrane</keyword>
<evidence type="ECO:0000256" key="2">
    <source>
        <dbReference type="ARBA" id="ARBA00005722"/>
    </source>
</evidence>
<dbReference type="RefSeq" id="WP_126952127.1">
    <property type="nucleotide sequence ID" value="NZ_RZHC01000012.1"/>
</dbReference>
<accession>A0A433LE18</accession>
<dbReference type="PANTHER" id="PTHR38776:SF1">
    <property type="entry name" value="MLTA-INTERACTING PROTEIN-RELATED"/>
    <property type="match status" value="1"/>
</dbReference>
<reference evidence="7 8" key="1">
    <citation type="submission" date="2018-12" db="EMBL/GenBank/DDBJ databases">
        <title>three novel Halomonas strain isolated from plants.</title>
        <authorList>
            <person name="Sun C."/>
        </authorList>
    </citation>
    <scope>NUCLEOTIDE SEQUENCE [LARGE SCALE GENOMIC DNA]</scope>
    <source>
        <strain evidence="7 8">RC</strain>
    </source>
</reference>
<feature type="chain" id="PRO_5019231573" evidence="6">
    <location>
        <begin position="27"/>
        <end position="255"/>
    </location>
</feature>
<keyword evidence="3 6" id="KW-0732">Signal</keyword>
<evidence type="ECO:0000256" key="4">
    <source>
        <dbReference type="ARBA" id="ARBA00023136"/>
    </source>
</evidence>
<dbReference type="OrthoDB" id="8741240at2"/>
<proteinExistence type="inferred from homology"/>
<dbReference type="AlphaFoldDB" id="A0A433LE18"/>
<dbReference type="EMBL" id="RZHD01000004">
    <property type="protein sequence ID" value="RUR47556.1"/>
    <property type="molecule type" value="Genomic_DNA"/>
</dbReference>
<sequence>MINVHKGRWSLTLAIGSFALSATALGAQWEGTLGAGAVYTPDYLGSDDYEWTPFPALEASYDNTLFVSMRSGIGWNIVNRDGLQVAPFIGYTFGRDDTGDISNLEEVDGGATAGLRISYQGGRWRYSGSAETPFTGDIDGYRLALKANHVTRFNERTVMTLGPELTYFSDKWTDALFSVSPGESARSGIAAYAADDGAFSVGANASLSYYLTRQWSVTGVVGVSKLTGDASDSPIVDDLGSDMQWRTGAFINYHF</sequence>
<name>A0A433LE18_9GAMM</name>
<evidence type="ECO:0000256" key="1">
    <source>
        <dbReference type="ARBA" id="ARBA00004442"/>
    </source>
</evidence>
<dbReference type="Proteomes" id="UP000286912">
    <property type="component" value="Unassembled WGS sequence"/>
</dbReference>
<evidence type="ECO:0000313" key="7">
    <source>
        <dbReference type="EMBL" id="RUR47556.1"/>
    </source>
</evidence>
<comment type="subcellular location">
    <subcellularLocation>
        <location evidence="1">Cell outer membrane</location>
    </subcellularLocation>
</comment>
<keyword evidence="8" id="KW-1185">Reference proteome</keyword>